<dbReference type="AlphaFoldDB" id="A0A8J5WF40"/>
<proteinExistence type="predicted"/>
<evidence type="ECO:0000256" key="1">
    <source>
        <dbReference type="SAM" id="MobiDB-lite"/>
    </source>
</evidence>
<protein>
    <submittedName>
        <fullName evidence="2">Uncharacterized protein</fullName>
    </submittedName>
</protein>
<feature type="compositionally biased region" description="Basic and acidic residues" evidence="1">
    <location>
        <begin position="175"/>
        <end position="186"/>
    </location>
</feature>
<feature type="region of interest" description="Disordered" evidence="1">
    <location>
        <begin position="49"/>
        <end position="68"/>
    </location>
</feature>
<evidence type="ECO:0000313" key="3">
    <source>
        <dbReference type="Proteomes" id="UP000729402"/>
    </source>
</evidence>
<feature type="region of interest" description="Disordered" evidence="1">
    <location>
        <begin position="84"/>
        <end position="132"/>
    </location>
</feature>
<gene>
    <name evidence="2" type="ORF">GUJ93_ZPchr0010g10577</name>
</gene>
<feature type="compositionally biased region" description="Basic residues" evidence="1">
    <location>
        <begin position="208"/>
        <end position="217"/>
    </location>
</feature>
<reference evidence="2" key="2">
    <citation type="submission" date="2021-02" db="EMBL/GenBank/DDBJ databases">
        <authorList>
            <person name="Kimball J.A."/>
            <person name="Haas M.W."/>
            <person name="Macchietto M."/>
            <person name="Kono T."/>
            <person name="Duquette J."/>
            <person name="Shao M."/>
        </authorList>
    </citation>
    <scope>NUCLEOTIDE SEQUENCE</scope>
    <source>
        <tissue evidence="2">Fresh leaf tissue</tissue>
    </source>
</reference>
<accession>A0A8J5WF40</accession>
<feature type="compositionally biased region" description="Basic residues" evidence="1">
    <location>
        <begin position="187"/>
        <end position="197"/>
    </location>
</feature>
<keyword evidence="3" id="KW-1185">Reference proteome</keyword>
<feature type="region of interest" description="Disordered" evidence="1">
    <location>
        <begin position="162"/>
        <end position="224"/>
    </location>
</feature>
<reference evidence="2" key="1">
    <citation type="journal article" date="2021" name="bioRxiv">
        <title>Whole Genome Assembly and Annotation of Northern Wild Rice, Zizania palustris L., Supports a Whole Genome Duplication in the Zizania Genus.</title>
        <authorList>
            <person name="Haas M."/>
            <person name="Kono T."/>
            <person name="Macchietto M."/>
            <person name="Millas R."/>
            <person name="McGilp L."/>
            <person name="Shao M."/>
            <person name="Duquette J."/>
            <person name="Hirsch C.N."/>
            <person name="Kimball J."/>
        </authorList>
    </citation>
    <scope>NUCLEOTIDE SEQUENCE</scope>
    <source>
        <tissue evidence="2">Fresh leaf tissue</tissue>
    </source>
</reference>
<dbReference type="EMBL" id="JAAALK010000082">
    <property type="protein sequence ID" value="KAG8087099.1"/>
    <property type="molecule type" value="Genomic_DNA"/>
</dbReference>
<comment type="caution">
    <text evidence="2">The sequence shown here is derived from an EMBL/GenBank/DDBJ whole genome shotgun (WGS) entry which is preliminary data.</text>
</comment>
<organism evidence="2 3">
    <name type="scientific">Zizania palustris</name>
    <name type="common">Northern wild rice</name>
    <dbReference type="NCBI Taxonomy" id="103762"/>
    <lineage>
        <taxon>Eukaryota</taxon>
        <taxon>Viridiplantae</taxon>
        <taxon>Streptophyta</taxon>
        <taxon>Embryophyta</taxon>
        <taxon>Tracheophyta</taxon>
        <taxon>Spermatophyta</taxon>
        <taxon>Magnoliopsida</taxon>
        <taxon>Liliopsida</taxon>
        <taxon>Poales</taxon>
        <taxon>Poaceae</taxon>
        <taxon>BOP clade</taxon>
        <taxon>Oryzoideae</taxon>
        <taxon>Oryzeae</taxon>
        <taxon>Zizaniinae</taxon>
        <taxon>Zizania</taxon>
    </lineage>
</organism>
<evidence type="ECO:0000313" key="2">
    <source>
        <dbReference type="EMBL" id="KAG8087099.1"/>
    </source>
</evidence>
<sequence>MAGRRRTTPARNRSPTRAFLLGPATEVLVPTRATIVPEMEINVKLIRDDPPSATNLKTHTSRGDRESKVPILEKGDVEARRHAAQASMQSKANRGLREMKSVTAEDSEEKKGARRGRGGMVNRGGKGVKDEPLELSARGEVLGGDELTKVAVLIELNQLEAGPHRGQTGKRRRAEARERWGGERRTHPGRRSARGRRGGSPAGDAGGRRRGAAIRRRGRDEREWRHHAHDSLISNSLDHDLHSWLINGSHFILLLALFAG</sequence>
<name>A0A8J5WF40_ZIZPA</name>
<dbReference type="Proteomes" id="UP000729402">
    <property type="component" value="Unassembled WGS sequence"/>
</dbReference>